<accession>K0R333</accession>
<sequence length="143" mass="14907">MNVLIRSALLLAAVAVVVAFQPASVARTASNSATELYIFGKKPAPAPAPAPKKAGFSFGRVSAPAPVSAPSASTGIVRGFSKSYNSWEGKPFTDPKSLKGFSKSWNSWEGKPFTDPKSLRGSASPGTRGRGSRSPVIKSCPRV</sequence>
<reference evidence="3 4" key="1">
    <citation type="journal article" date="2012" name="Genome Biol.">
        <title>Genome and low-iron response of an oceanic diatom adapted to chronic iron limitation.</title>
        <authorList>
            <person name="Lommer M."/>
            <person name="Specht M."/>
            <person name="Roy A.S."/>
            <person name="Kraemer L."/>
            <person name="Andreson R."/>
            <person name="Gutowska M.A."/>
            <person name="Wolf J."/>
            <person name="Bergner S.V."/>
            <person name="Schilhabel M.B."/>
            <person name="Klostermeier U.C."/>
            <person name="Beiko R.G."/>
            <person name="Rosenstiel P."/>
            <person name="Hippler M."/>
            <person name="Laroche J."/>
        </authorList>
    </citation>
    <scope>NUCLEOTIDE SEQUENCE [LARGE SCALE GENOMIC DNA]</scope>
    <source>
        <strain evidence="3 4">CCMP1005</strain>
    </source>
</reference>
<organism evidence="3 4">
    <name type="scientific">Thalassiosira oceanica</name>
    <name type="common">Marine diatom</name>
    <dbReference type="NCBI Taxonomy" id="159749"/>
    <lineage>
        <taxon>Eukaryota</taxon>
        <taxon>Sar</taxon>
        <taxon>Stramenopiles</taxon>
        <taxon>Ochrophyta</taxon>
        <taxon>Bacillariophyta</taxon>
        <taxon>Coscinodiscophyceae</taxon>
        <taxon>Thalassiosirophycidae</taxon>
        <taxon>Thalassiosirales</taxon>
        <taxon>Thalassiosiraceae</taxon>
        <taxon>Thalassiosira</taxon>
    </lineage>
</organism>
<evidence type="ECO:0000256" key="2">
    <source>
        <dbReference type="SAM" id="SignalP"/>
    </source>
</evidence>
<gene>
    <name evidence="3" type="ORF">THAOC_34115</name>
</gene>
<dbReference type="Proteomes" id="UP000266841">
    <property type="component" value="Unassembled WGS sequence"/>
</dbReference>
<evidence type="ECO:0000313" key="4">
    <source>
        <dbReference type="Proteomes" id="UP000266841"/>
    </source>
</evidence>
<name>K0R333_THAOC</name>
<protein>
    <recommendedName>
        <fullName evidence="5">RxLR effector protein</fullName>
    </recommendedName>
</protein>
<proteinExistence type="predicted"/>
<dbReference type="EMBL" id="AGNL01047248">
    <property type="protein sequence ID" value="EJK47188.1"/>
    <property type="molecule type" value="Genomic_DNA"/>
</dbReference>
<feature type="region of interest" description="Disordered" evidence="1">
    <location>
        <begin position="107"/>
        <end position="143"/>
    </location>
</feature>
<evidence type="ECO:0008006" key="5">
    <source>
        <dbReference type="Google" id="ProtNLM"/>
    </source>
</evidence>
<evidence type="ECO:0000313" key="3">
    <source>
        <dbReference type="EMBL" id="EJK47188.1"/>
    </source>
</evidence>
<keyword evidence="4" id="KW-1185">Reference proteome</keyword>
<comment type="caution">
    <text evidence="3">The sequence shown here is derived from an EMBL/GenBank/DDBJ whole genome shotgun (WGS) entry which is preliminary data.</text>
</comment>
<feature type="chain" id="PRO_5003836046" description="RxLR effector protein" evidence="2">
    <location>
        <begin position="20"/>
        <end position="143"/>
    </location>
</feature>
<keyword evidence="2" id="KW-0732">Signal</keyword>
<evidence type="ECO:0000256" key="1">
    <source>
        <dbReference type="SAM" id="MobiDB-lite"/>
    </source>
</evidence>
<feature type="signal peptide" evidence="2">
    <location>
        <begin position="1"/>
        <end position="19"/>
    </location>
</feature>
<dbReference type="AlphaFoldDB" id="K0R333"/>